<accession>A0A5C5TX34</accession>
<sequence length="100" mass="10904">MNDLQVHEAPQDGLLAEIAELLFRLDPVGLAACGAPADEYVPEAGTIAPKLVQTSSVEDVHAVVFAEFLSWFGSDAGTFEQYRGVAEAIWERLPRRSDQC</sequence>
<dbReference type="Gene3D" id="1.10.340.20">
    <property type="entry name" value="Apc36109-like domain"/>
    <property type="match status" value="1"/>
</dbReference>
<organism evidence="1 2">
    <name type="scientific">Luteimonas wenzhouensis</name>
    <dbReference type="NCBI Taxonomy" id="2599615"/>
    <lineage>
        <taxon>Bacteria</taxon>
        <taxon>Pseudomonadati</taxon>
        <taxon>Pseudomonadota</taxon>
        <taxon>Gammaproteobacteria</taxon>
        <taxon>Lysobacterales</taxon>
        <taxon>Lysobacteraceae</taxon>
        <taxon>Luteimonas</taxon>
    </lineage>
</organism>
<name>A0A5C5TX34_9GAMM</name>
<protein>
    <submittedName>
        <fullName evidence="1">Uncharacterized protein</fullName>
    </submittedName>
</protein>
<dbReference type="OrthoDB" id="5147543at2"/>
<reference evidence="1 2" key="1">
    <citation type="submission" date="2019-07" db="EMBL/GenBank/DDBJ databases">
        <title>Luteimonas sp. YD-1 nov., isolated from acidic soil.</title>
        <authorList>
            <person name="Zhou J."/>
        </authorList>
    </citation>
    <scope>NUCLEOTIDE SEQUENCE [LARGE SCALE GENOMIC DNA]</scope>
    <source>
        <strain evidence="1 2">YD-1</strain>
    </source>
</reference>
<dbReference type="InterPro" id="IPR023162">
    <property type="entry name" value="Apc36109-like_dom_sf"/>
</dbReference>
<dbReference type="EMBL" id="VOHE01000005">
    <property type="protein sequence ID" value="TWT18344.1"/>
    <property type="molecule type" value="Genomic_DNA"/>
</dbReference>
<evidence type="ECO:0000313" key="2">
    <source>
        <dbReference type="Proteomes" id="UP000315949"/>
    </source>
</evidence>
<comment type="caution">
    <text evidence="1">The sequence shown here is derived from an EMBL/GenBank/DDBJ whole genome shotgun (WGS) entry which is preliminary data.</text>
</comment>
<dbReference type="AlphaFoldDB" id="A0A5C5TX34"/>
<dbReference type="RefSeq" id="WP_146312909.1">
    <property type="nucleotide sequence ID" value="NZ_VOHE01000005.1"/>
</dbReference>
<dbReference type="Proteomes" id="UP000315949">
    <property type="component" value="Unassembled WGS sequence"/>
</dbReference>
<keyword evidence="2" id="KW-1185">Reference proteome</keyword>
<evidence type="ECO:0000313" key="1">
    <source>
        <dbReference type="EMBL" id="TWT18344.1"/>
    </source>
</evidence>
<proteinExistence type="predicted"/>
<gene>
    <name evidence="1" type="ORF">FQY79_10690</name>
</gene>